<feature type="compositionally biased region" description="Basic and acidic residues" evidence="2">
    <location>
        <begin position="1561"/>
        <end position="1588"/>
    </location>
</feature>
<dbReference type="Proteomes" id="UP000014408">
    <property type="component" value="Unassembled WGS sequence"/>
</dbReference>
<dbReference type="PATRIC" id="fig|1125779.3.peg.159"/>
<keyword evidence="1" id="KW-0175">Coiled coil</keyword>
<keyword evidence="3" id="KW-0472">Membrane</keyword>
<evidence type="ECO:0000313" key="5">
    <source>
        <dbReference type="EMBL" id="EPD70872.1"/>
    </source>
</evidence>
<feature type="transmembrane region" description="Helical" evidence="3">
    <location>
        <begin position="730"/>
        <end position="752"/>
    </location>
</feature>
<feature type="transmembrane region" description="Helical" evidence="3">
    <location>
        <begin position="463"/>
        <end position="482"/>
    </location>
</feature>
<feature type="domain" description="Transglycosylase SLT" evidence="4">
    <location>
        <begin position="1274"/>
        <end position="1361"/>
    </location>
</feature>
<dbReference type="STRING" id="1125779.HMPREF1219_00167"/>
<evidence type="ECO:0000256" key="2">
    <source>
        <dbReference type="SAM" id="MobiDB-lite"/>
    </source>
</evidence>
<feature type="transmembrane region" description="Helical" evidence="3">
    <location>
        <begin position="674"/>
        <end position="693"/>
    </location>
</feature>
<dbReference type="RefSeq" id="WP_016457091.1">
    <property type="nucleotide sequence ID" value="NZ_KE150446.1"/>
</dbReference>
<keyword evidence="3" id="KW-0812">Transmembrane</keyword>
<dbReference type="InterPro" id="IPR008258">
    <property type="entry name" value="Transglycosylase_SLT_dom_1"/>
</dbReference>
<comment type="caution">
    <text evidence="5">The sequence shown here is derived from an EMBL/GenBank/DDBJ whole genome shotgun (WGS) entry which is preliminary data.</text>
</comment>
<feature type="transmembrane region" description="Helical" evidence="3">
    <location>
        <begin position="516"/>
        <end position="534"/>
    </location>
</feature>
<accession>S2ZLJ9</accession>
<keyword evidence="3" id="KW-1133">Transmembrane helix</keyword>
<dbReference type="Gene3D" id="3.90.1720.10">
    <property type="entry name" value="endopeptidase domain like (from Nostoc punctiforme)"/>
    <property type="match status" value="1"/>
</dbReference>
<feature type="coiled-coil region" evidence="1">
    <location>
        <begin position="84"/>
        <end position="196"/>
    </location>
</feature>
<feature type="region of interest" description="Disordered" evidence="2">
    <location>
        <begin position="1512"/>
        <end position="1588"/>
    </location>
</feature>
<dbReference type="SUPFAM" id="SSF53955">
    <property type="entry name" value="Lysozyme-like"/>
    <property type="match status" value="1"/>
</dbReference>
<feature type="transmembrane region" description="Helical" evidence="3">
    <location>
        <begin position="699"/>
        <end position="718"/>
    </location>
</feature>
<dbReference type="Gene3D" id="1.10.530.10">
    <property type="match status" value="1"/>
</dbReference>
<dbReference type="EMBL" id="ATBY01000002">
    <property type="protein sequence ID" value="EPD70872.1"/>
    <property type="molecule type" value="Genomic_DNA"/>
</dbReference>
<name>S2ZLJ9_9CORY</name>
<dbReference type="eggNOG" id="COG3953">
    <property type="taxonomic scope" value="Bacteria"/>
</dbReference>
<keyword evidence="6" id="KW-1185">Reference proteome</keyword>
<dbReference type="Pfam" id="PF01464">
    <property type="entry name" value="SLT"/>
    <property type="match status" value="1"/>
</dbReference>
<evidence type="ECO:0000313" key="6">
    <source>
        <dbReference type="Proteomes" id="UP000014408"/>
    </source>
</evidence>
<feature type="compositionally biased region" description="Basic and acidic residues" evidence="2">
    <location>
        <begin position="1524"/>
        <end position="1547"/>
    </location>
</feature>
<dbReference type="HOGENOM" id="CLU_231873_0_0_11"/>
<organism evidence="5 6">
    <name type="scientific">Corynebacterium pyruviciproducens ATCC BAA-1742</name>
    <dbReference type="NCBI Taxonomy" id="1125779"/>
    <lineage>
        <taxon>Bacteria</taxon>
        <taxon>Bacillati</taxon>
        <taxon>Actinomycetota</taxon>
        <taxon>Actinomycetes</taxon>
        <taxon>Mycobacteriales</taxon>
        <taxon>Corynebacteriaceae</taxon>
        <taxon>Corynebacterium</taxon>
    </lineage>
</organism>
<sequence>MASVGYASLPIVPSFGAVRKQLEEKLIPTLKKVGESSGTAFGDGMASAVEQATARVEKARKREAKAAEWVASCEKKLATERDNAQIKAKAVESAEIKLEQARKDAGRKVAAAEQKLADVRGNADSTAKQLADAEANLEKARNQATTMVIDKENSLEKARQSAARTADRVTAAEEKLTKAQNEAAEASENVIASTKQLDKMQEVAVKSTSKLSEAFEKVRYSSKQVGSAVGKAAEKMQLHATVALGGLTALGKGAADYAADAEQSYGAAESIFENHAQKINDLSKSAADSVGLSGNAYREQASYIGAMLKNQGVPMDELADKSADLVKMGADLAATFGGPTEDAVQALGATLRGETDPIERYGVSIKQADINAKMAEMGMSGLTGEAEKQAKTQALLALLTEQTGSAQGQFGRETDTAAHKVQVAKAHMDNMKEALGTALLPILGAVSDAMGKVAQAAEKHPKLFLGIAAAIGALAGGVLIVAQVSKVMGALSAAALAAGTDIGGLVSGFAAAAAPILAVVAAVTAVGVALWAFFTKTEKGRELWGKLVDFMRESWEKLTGFLTETWDALTGKIKIFVEAVQVAWQEITAAFHGEDFGMGQLSEWFGEERAAAILDFAYKAGDAFMGLKTHLGEAFEWVKSALGTFFETLGNLWQQVSPILAQFGGMLMSQLGPILSSVGGILGNVAGIALKLAQVVGNVLWTAVTTLVSALQAVWNVLSPVLIPVFKTVAEILGGVLGGAIMLVVGVIRGLADAFEWVTGVVKDFLDNFVAPLVDWFSQMGDLFNNTIGSIQSFSDVFGAMGDFVTGVLGSLGVDVEGWRDRILDVWDQLRTVFIEPFMAVWDLVRALFSGNSDAMEQAWLHYKMVMYQAWAEIKDTVLAPFQGAIDFLKDKTHKAMDSMGEAFGKLRDLAAKPIKFVVETVWNNGLLKAWNGVAKLVGLDEMQPVQLGFATGGILPGYTPGRDIYNFVDPRTGMAIGLSGGESILRPEATQAFGPNAIDAINKAARQGGRSAVAKLIGEGAQFRFARGGMFLPNGDTARKEEQSANIERAIAFMEREAGKPYQWGGVGDPSWDCSGLWSGILNEINGRDGRAGRLFNTTSLMANPEAWGFVRGLSGPVTVGVSSDHMAGTLAGTNAESRGGDGVLWGGSAWGSEHSYFPTKLTLASILGEYLPGATGGSGFNLMAMVKGIWDRAINTIGAFPGADTLGMMGSLPAAALQTVAKAAWDFVSKKAGTFSGSAGTSGSAESWRDMAMAAMRRQGFNADDPAQVNAMLAQIQSESGGNPGIAQQIVDVNGTGESAGVGLLQIIPGTFAANRDPELPDDRRDPWANMNAALRYYRSRYGTDLTSMWGHGHGYADGGILPSFAGVYDAGGILPAGGAAFNFSGFDEVVVNAPQLQALNALANNVGALANRVADLVKQGDYRGAGDAAQTGARKLFEQYLPNVTAFADLATVKEWHEVVGSLPGIFKEVADKTAGLVSGWDKLQASYGAQGDAAAKLAEKADALKKAQEELAEAQSDSAEMSKQDARKLKDAEDALAKARESASKATGDKATAANEKVAKAEEKLSRVREDIADHSSDAEDKRADAVQKAQEKVLKAELDLSSARDVVAQAAAAAGHAEIAMAIQVMTFIVDLVKDIIDRVNRMRIESAKAIHEAMGGFVELANIAAGFRKTVVETSVQIVQAQTALRAAVWKTRTAEFDLRMARLDGVVAVAQAEKELADERQRLEDRRAWAFRDLSLEYVGWNEQMIRAAQGLQQVERNRIAEQLVGADAARKLTGASIDEQLAWLDKLETAKQMGLEREIDLYAKVSPKLLALQHQRDAAQLEALQKQVDASIALTESVFAQIKAQRDLVRLGEDRLKAEKRLAELQGQGTMSQSEALTGQEIARLMEVAAKARARMQDSGWRRGVGNWGRIYDGASREYDATQARITELLASEAGKPYRELQDSMAETIKAAQYEFFFKHDERGKEIIEGSAFGEALRRVENQKFQRSLDQVDDEEIGLKRKIEDAKREAAESEYLQRLRERSESLKAGAAYERGSAEALVESDAVVRAARADVARAQGVRANQLAREQGRPQVVNITAPAEGLAVSSDQYVNDMLALVEQLGGVVGRVDRIEARSLSDGQERLRRALAMGGK</sequence>
<dbReference type="eggNOG" id="COG5412">
    <property type="taxonomic scope" value="Bacteria"/>
</dbReference>
<evidence type="ECO:0000256" key="3">
    <source>
        <dbReference type="SAM" id="Phobius"/>
    </source>
</evidence>
<evidence type="ECO:0000259" key="4">
    <source>
        <dbReference type="Pfam" id="PF01464"/>
    </source>
</evidence>
<evidence type="ECO:0000256" key="1">
    <source>
        <dbReference type="SAM" id="Coils"/>
    </source>
</evidence>
<reference evidence="5 6" key="1">
    <citation type="submission" date="2013-05" db="EMBL/GenBank/DDBJ databases">
        <title>The Genome Sequence of Corynebacterium pyruviciproducens 1773O (ATCC BAA-1742).</title>
        <authorList>
            <consortium name="The Broad Institute Genomics Platform"/>
            <person name="Earl A."/>
            <person name="Ward D."/>
            <person name="Feldgarden M."/>
            <person name="Gevers D."/>
            <person name="Tong J."/>
            <person name="Walker B."/>
            <person name="Young S."/>
            <person name="Zeng Q."/>
            <person name="Gargeya S."/>
            <person name="Fitzgerald M."/>
            <person name="Haas B."/>
            <person name="Abouelleil A."/>
            <person name="Allen A.W."/>
            <person name="Alvarado L."/>
            <person name="Arachchi H.M."/>
            <person name="Berlin A.M."/>
            <person name="Chapman S.B."/>
            <person name="Gainer-Dewar J."/>
            <person name="Goldberg J."/>
            <person name="Griggs A."/>
            <person name="Gujja S."/>
            <person name="Hansen M."/>
            <person name="Howarth C."/>
            <person name="Imamovic A."/>
            <person name="Ireland A."/>
            <person name="Larimer J."/>
            <person name="McCowan C."/>
            <person name="Murphy C."/>
            <person name="Pearson M."/>
            <person name="Poon T.W."/>
            <person name="Priest M."/>
            <person name="Roberts A."/>
            <person name="Saif S."/>
            <person name="Shea T."/>
            <person name="Sisk P."/>
            <person name="Sykes S."/>
            <person name="Wortman J."/>
            <person name="Nusbaum C."/>
            <person name="Birren B."/>
        </authorList>
    </citation>
    <scope>NUCLEOTIDE SEQUENCE [LARGE SCALE GENOMIC DNA]</scope>
    <source>
        <strain evidence="5 6">ATCC BAA-1742</strain>
    </source>
</reference>
<protein>
    <recommendedName>
        <fullName evidence="4">Transglycosylase SLT domain-containing protein</fullName>
    </recommendedName>
</protein>
<gene>
    <name evidence="5" type="ORF">HMPREF1219_00167</name>
</gene>
<proteinExistence type="predicted"/>
<dbReference type="InterPro" id="IPR023346">
    <property type="entry name" value="Lysozyme-like_dom_sf"/>
</dbReference>